<dbReference type="CDD" id="cd06171">
    <property type="entry name" value="Sigma70_r4"/>
    <property type="match status" value="1"/>
</dbReference>
<evidence type="ECO:0000313" key="7">
    <source>
        <dbReference type="EMBL" id="MBD2862850.1"/>
    </source>
</evidence>
<keyword evidence="3" id="KW-0731">Sigma factor</keyword>
<dbReference type="NCBIfam" id="TIGR02937">
    <property type="entry name" value="sigma70-ECF"/>
    <property type="match status" value="1"/>
</dbReference>
<dbReference type="InterPro" id="IPR036388">
    <property type="entry name" value="WH-like_DNA-bd_sf"/>
</dbReference>
<evidence type="ECO:0000259" key="5">
    <source>
        <dbReference type="Pfam" id="PF04542"/>
    </source>
</evidence>
<keyword evidence="8" id="KW-1185">Reference proteome</keyword>
<comment type="caution">
    <text evidence="7">The sequence shown here is derived from an EMBL/GenBank/DDBJ whole genome shotgun (WGS) entry which is preliminary data.</text>
</comment>
<dbReference type="PANTHER" id="PTHR43133:SF57">
    <property type="entry name" value="RNA POLYMERASE SIGMA-70 FACTOR"/>
    <property type="match status" value="1"/>
</dbReference>
<reference evidence="7" key="1">
    <citation type="submission" date="2020-09" db="EMBL/GenBank/DDBJ databases">
        <title>A novel bacterium of genus Paenibacillus, isolated from South China Sea.</title>
        <authorList>
            <person name="Huang H."/>
            <person name="Mo K."/>
            <person name="Hu Y."/>
        </authorList>
    </citation>
    <scope>NUCLEOTIDE SEQUENCE</scope>
    <source>
        <strain evidence="7">IB182363</strain>
    </source>
</reference>
<evidence type="ECO:0000256" key="3">
    <source>
        <dbReference type="ARBA" id="ARBA00023082"/>
    </source>
</evidence>
<evidence type="ECO:0000256" key="2">
    <source>
        <dbReference type="ARBA" id="ARBA00023015"/>
    </source>
</evidence>
<evidence type="ECO:0000259" key="6">
    <source>
        <dbReference type="Pfam" id="PF08281"/>
    </source>
</evidence>
<protein>
    <submittedName>
        <fullName evidence="7">Sigma-70 family RNA polymerase sigma factor</fullName>
    </submittedName>
</protein>
<sequence length="203" mass="23409">MNCLAKQNSSERSFCLQQRAIVHPFVSKEALTPTEAESRFAFIYETYHKRIYNYIAYRVNCHFTAEDLTSQVFERTFIKIGTYSENKSPFEVWLFAIARNTVNDYYRSLKSSRLFSLTGLKELVSGKKSPESLIIEGEFNDQLQQALQSLNARERNMIALKFGAELKHTQISELLGISENNVGIILFRTMKKLRKLLGSVESE</sequence>
<dbReference type="SUPFAM" id="SSF88659">
    <property type="entry name" value="Sigma3 and sigma4 domains of RNA polymerase sigma factors"/>
    <property type="match status" value="1"/>
</dbReference>
<accession>A0A927GZP1</accession>
<feature type="domain" description="RNA polymerase sigma-70 region 2" evidence="5">
    <location>
        <begin position="43"/>
        <end position="110"/>
    </location>
</feature>
<evidence type="ECO:0000256" key="1">
    <source>
        <dbReference type="ARBA" id="ARBA00010641"/>
    </source>
</evidence>
<dbReference type="InterPro" id="IPR007627">
    <property type="entry name" value="RNA_pol_sigma70_r2"/>
</dbReference>
<dbReference type="AlphaFoldDB" id="A0A927GZP1"/>
<dbReference type="SUPFAM" id="SSF88946">
    <property type="entry name" value="Sigma2 domain of RNA polymerase sigma factors"/>
    <property type="match status" value="1"/>
</dbReference>
<gene>
    <name evidence="7" type="ORF">IDH45_12735</name>
</gene>
<dbReference type="GO" id="GO:0003677">
    <property type="term" value="F:DNA binding"/>
    <property type="evidence" value="ECO:0007669"/>
    <property type="project" value="InterPro"/>
</dbReference>
<dbReference type="EMBL" id="JACXJA010000015">
    <property type="protein sequence ID" value="MBD2862850.1"/>
    <property type="molecule type" value="Genomic_DNA"/>
</dbReference>
<keyword evidence="4" id="KW-0804">Transcription</keyword>
<evidence type="ECO:0000256" key="4">
    <source>
        <dbReference type="ARBA" id="ARBA00023163"/>
    </source>
</evidence>
<dbReference type="Gene3D" id="1.10.1740.10">
    <property type="match status" value="1"/>
</dbReference>
<dbReference type="InterPro" id="IPR013324">
    <property type="entry name" value="RNA_pol_sigma_r3/r4-like"/>
</dbReference>
<organism evidence="7 8">
    <name type="scientific">Paenibacillus oceani</name>
    <dbReference type="NCBI Taxonomy" id="2772510"/>
    <lineage>
        <taxon>Bacteria</taxon>
        <taxon>Bacillati</taxon>
        <taxon>Bacillota</taxon>
        <taxon>Bacilli</taxon>
        <taxon>Bacillales</taxon>
        <taxon>Paenibacillaceae</taxon>
        <taxon>Paenibacillus</taxon>
    </lineage>
</organism>
<dbReference type="Pfam" id="PF04542">
    <property type="entry name" value="Sigma70_r2"/>
    <property type="match status" value="1"/>
</dbReference>
<comment type="similarity">
    <text evidence="1">Belongs to the sigma-70 factor family. ECF subfamily.</text>
</comment>
<dbReference type="InterPro" id="IPR013249">
    <property type="entry name" value="RNA_pol_sigma70_r4_t2"/>
</dbReference>
<dbReference type="Gene3D" id="1.10.10.10">
    <property type="entry name" value="Winged helix-like DNA-binding domain superfamily/Winged helix DNA-binding domain"/>
    <property type="match status" value="1"/>
</dbReference>
<dbReference type="Proteomes" id="UP000639396">
    <property type="component" value="Unassembled WGS sequence"/>
</dbReference>
<name>A0A927GZP1_9BACL</name>
<proteinExistence type="inferred from homology"/>
<dbReference type="InterPro" id="IPR014284">
    <property type="entry name" value="RNA_pol_sigma-70_dom"/>
</dbReference>
<dbReference type="Pfam" id="PF08281">
    <property type="entry name" value="Sigma70_r4_2"/>
    <property type="match status" value="1"/>
</dbReference>
<dbReference type="InterPro" id="IPR013325">
    <property type="entry name" value="RNA_pol_sigma_r2"/>
</dbReference>
<dbReference type="InterPro" id="IPR039425">
    <property type="entry name" value="RNA_pol_sigma-70-like"/>
</dbReference>
<dbReference type="PANTHER" id="PTHR43133">
    <property type="entry name" value="RNA POLYMERASE ECF-TYPE SIGMA FACTO"/>
    <property type="match status" value="1"/>
</dbReference>
<keyword evidence="2" id="KW-0805">Transcription regulation</keyword>
<dbReference type="GO" id="GO:0006352">
    <property type="term" value="P:DNA-templated transcription initiation"/>
    <property type="evidence" value="ECO:0007669"/>
    <property type="project" value="InterPro"/>
</dbReference>
<dbReference type="GO" id="GO:0016987">
    <property type="term" value="F:sigma factor activity"/>
    <property type="evidence" value="ECO:0007669"/>
    <property type="project" value="UniProtKB-KW"/>
</dbReference>
<evidence type="ECO:0000313" key="8">
    <source>
        <dbReference type="Proteomes" id="UP000639396"/>
    </source>
</evidence>
<feature type="domain" description="RNA polymerase sigma factor 70 region 4 type 2" evidence="6">
    <location>
        <begin position="141"/>
        <end position="193"/>
    </location>
</feature>